<keyword evidence="4" id="KW-1185">Reference proteome</keyword>
<evidence type="ECO:0000313" key="4">
    <source>
        <dbReference type="Proteomes" id="UP000198797"/>
    </source>
</evidence>
<keyword evidence="2" id="KW-0472">Membrane</keyword>
<dbReference type="RefSeq" id="WP_176738782.1">
    <property type="nucleotide sequence ID" value="NZ_FMCU01000001.1"/>
</dbReference>
<accession>A0A1C4U7W8</accession>
<keyword evidence="2" id="KW-1133">Transmembrane helix</keyword>
<dbReference type="Proteomes" id="UP000198797">
    <property type="component" value="Unassembled WGS sequence"/>
</dbReference>
<organism evidence="3 4">
    <name type="scientific">Micromonospora matsumotoense</name>
    <dbReference type="NCBI Taxonomy" id="121616"/>
    <lineage>
        <taxon>Bacteria</taxon>
        <taxon>Bacillati</taxon>
        <taxon>Actinomycetota</taxon>
        <taxon>Actinomycetes</taxon>
        <taxon>Micromonosporales</taxon>
        <taxon>Micromonosporaceae</taxon>
        <taxon>Micromonospora</taxon>
    </lineage>
</organism>
<evidence type="ECO:0000256" key="2">
    <source>
        <dbReference type="SAM" id="Phobius"/>
    </source>
</evidence>
<gene>
    <name evidence="3" type="ORF">GA0070216_101317</name>
</gene>
<reference evidence="4" key="1">
    <citation type="submission" date="2016-06" db="EMBL/GenBank/DDBJ databases">
        <authorList>
            <person name="Varghese N."/>
            <person name="Submissions Spin"/>
        </authorList>
    </citation>
    <scope>NUCLEOTIDE SEQUENCE [LARGE SCALE GENOMIC DNA]</scope>
    <source>
        <strain evidence="4">DSM 44100</strain>
    </source>
</reference>
<feature type="compositionally biased region" description="Basic and acidic residues" evidence="1">
    <location>
        <begin position="143"/>
        <end position="159"/>
    </location>
</feature>
<proteinExistence type="predicted"/>
<feature type="region of interest" description="Disordered" evidence="1">
    <location>
        <begin position="142"/>
        <end position="169"/>
    </location>
</feature>
<dbReference type="STRING" id="121616.GA0070216_101317"/>
<name>A0A1C4U7W8_9ACTN</name>
<protein>
    <submittedName>
        <fullName evidence="3">Uncharacterized protein</fullName>
    </submittedName>
</protein>
<sequence length="327" mass="33563">MPRRPSGVDPPAVPPRPRRGLVTAAVLAVGAVLLTVGWAARRPEPVGDRTVGQVTRVGVLPGDSLPGYAAATRAELAALTAGAYALVSFDRYLAPDRLPALLADVEVAAVVVRVPLPDRQTEVVRLPAQLLPQDVTAGMAGLADRKDREAADQRSRAADTADPTTRQGYETGAQVAAREAAGYRSACACVYAAVVRAAPAALRALAGRDGVRALDPAPEVTRLDRTVFLPPLPEQRDTARPPADTARPPADTARPPADTARPPAGRAPTSADPVPSPGATMGDSSEGAPAVIAPVPSPTGTGSERSVSTPAPTSPDSRRSGSSVRSP</sequence>
<feature type="compositionally biased region" description="Low complexity" evidence="1">
    <location>
        <begin position="240"/>
        <end position="269"/>
    </location>
</feature>
<dbReference type="EMBL" id="FMCU01000001">
    <property type="protein sequence ID" value="SCE67833.1"/>
    <property type="molecule type" value="Genomic_DNA"/>
</dbReference>
<feature type="transmembrane region" description="Helical" evidence="2">
    <location>
        <begin position="21"/>
        <end position="40"/>
    </location>
</feature>
<keyword evidence="2" id="KW-0812">Transmembrane</keyword>
<evidence type="ECO:0000313" key="3">
    <source>
        <dbReference type="EMBL" id="SCE67833.1"/>
    </source>
</evidence>
<dbReference type="AlphaFoldDB" id="A0A1C4U7W8"/>
<feature type="compositionally biased region" description="Polar residues" evidence="1">
    <location>
        <begin position="298"/>
        <end position="327"/>
    </location>
</feature>
<feature type="region of interest" description="Disordered" evidence="1">
    <location>
        <begin position="224"/>
        <end position="327"/>
    </location>
</feature>
<evidence type="ECO:0000256" key="1">
    <source>
        <dbReference type="SAM" id="MobiDB-lite"/>
    </source>
</evidence>